<evidence type="ECO:0000313" key="13">
    <source>
        <dbReference type="Proteomes" id="UP000682134"/>
    </source>
</evidence>
<evidence type="ECO:0000313" key="12">
    <source>
        <dbReference type="EMBL" id="MBP0725831.1"/>
    </source>
</evidence>
<accession>A0A940NS56</accession>
<dbReference type="SUPFAM" id="SSF53822">
    <property type="entry name" value="Periplasmic binding protein-like I"/>
    <property type="match status" value="1"/>
</dbReference>
<evidence type="ECO:0000256" key="3">
    <source>
        <dbReference type="ARBA" id="ARBA00022597"/>
    </source>
</evidence>
<name>A0A940NS56_9BACI</name>
<dbReference type="InterPro" id="IPR028082">
    <property type="entry name" value="Peripla_BP_I"/>
</dbReference>
<dbReference type="InterPro" id="IPR025997">
    <property type="entry name" value="SBP_2_dom"/>
</dbReference>
<feature type="domain" description="Periplasmic binding protein" evidence="11">
    <location>
        <begin position="37"/>
        <end position="309"/>
    </location>
</feature>
<dbReference type="GO" id="GO:0046872">
    <property type="term" value="F:metal ion binding"/>
    <property type="evidence" value="ECO:0007669"/>
    <property type="project" value="UniProtKB-KW"/>
</dbReference>
<reference evidence="12" key="1">
    <citation type="submission" date="2021-04" db="EMBL/GenBank/DDBJ databases">
        <title>Genome seq and assembly of Bacillus sp.</title>
        <authorList>
            <person name="Chhetri G."/>
        </authorList>
    </citation>
    <scope>NUCLEOTIDE SEQUENCE</scope>
    <source>
        <strain evidence="12">RG28</strain>
    </source>
</reference>
<keyword evidence="6" id="KW-0574">Periplasm</keyword>
<protein>
    <recommendedName>
        <fullName evidence="9">D-galactose/methyl-galactoside binding periplasmic protein MglB</fullName>
    </recommendedName>
</protein>
<evidence type="ECO:0000256" key="5">
    <source>
        <dbReference type="ARBA" id="ARBA00022729"/>
    </source>
</evidence>
<evidence type="ECO:0000259" key="11">
    <source>
        <dbReference type="Pfam" id="PF13407"/>
    </source>
</evidence>
<keyword evidence="3" id="KW-0762">Sugar transport</keyword>
<dbReference type="PROSITE" id="PS51257">
    <property type="entry name" value="PROKAR_LIPOPROTEIN"/>
    <property type="match status" value="1"/>
</dbReference>
<proteinExistence type="predicted"/>
<keyword evidence="2" id="KW-0813">Transport</keyword>
<dbReference type="PANTHER" id="PTHR30036">
    <property type="entry name" value="D-XYLOSE-BINDING PERIPLASMIC PROTEIN"/>
    <property type="match status" value="1"/>
</dbReference>
<dbReference type="InterPro" id="IPR050555">
    <property type="entry name" value="Bact_Solute-Bind_Prot2"/>
</dbReference>
<feature type="signal peptide" evidence="10">
    <location>
        <begin position="1"/>
        <end position="20"/>
    </location>
</feature>
<comment type="subcellular location">
    <subcellularLocation>
        <location evidence="1">Cell envelope</location>
    </subcellularLocation>
</comment>
<dbReference type="Gene3D" id="3.40.50.2300">
    <property type="match status" value="2"/>
</dbReference>
<keyword evidence="4" id="KW-0479">Metal-binding</keyword>
<dbReference type="RefSeq" id="WP_209405807.1">
    <property type="nucleotide sequence ID" value="NZ_JAGIYQ010000007.1"/>
</dbReference>
<organism evidence="12 13">
    <name type="scientific">Gottfriedia endophytica</name>
    <dbReference type="NCBI Taxonomy" id="2820819"/>
    <lineage>
        <taxon>Bacteria</taxon>
        <taxon>Bacillati</taxon>
        <taxon>Bacillota</taxon>
        <taxon>Bacilli</taxon>
        <taxon>Bacillales</taxon>
        <taxon>Bacillaceae</taxon>
        <taxon>Gottfriedia</taxon>
    </lineage>
</organism>
<dbReference type="Proteomes" id="UP000682134">
    <property type="component" value="Unassembled WGS sequence"/>
</dbReference>
<gene>
    <name evidence="12" type="ORF">J5Y03_11685</name>
</gene>
<sequence length="342" mass="37800">MKKLLSLFSIGALLSLLVVACSNSDNRLLIRINQPKIGVAISNLNDPFLSEVKTAITDEARGKLKVDIVDCQDSQPIQNDNIDQFLSKKYDVIAINLVDRTAASHLIERAKEENVPVIFFNNKPEGTDLQKYDKAYYVGTLPEQSPSLEGEIVVDYSKAHPEADKNKDGIIQYVMLTGTPKEQDTELRTKFSVDAIENWGLKVQKIAEDTAMWDRKKAETKMSSILSTQVNKIEAVIANNDDMALGVIDALKAKGYFNGTKYIPVVGIDGTGEALQAIKTGTLLGTVLNDGKSQGKAISQLAISLAKKKIPSQDNMDFEMTDGKYIWIPFKKITRDNLDEAE</sequence>
<keyword evidence="7" id="KW-0106">Calcium</keyword>
<evidence type="ECO:0000256" key="8">
    <source>
        <dbReference type="ARBA" id="ARBA00034323"/>
    </source>
</evidence>
<dbReference type="AlphaFoldDB" id="A0A940NS56"/>
<evidence type="ECO:0000256" key="9">
    <source>
        <dbReference type="ARBA" id="ARBA00034344"/>
    </source>
</evidence>
<dbReference type="CDD" id="cd01539">
    <property type="entry name" value="PBP1_GGBP"/>
    <property type="match status" value="1"/>
</dbReference>
<evidence type="ECO:0000256" key="7">
    <source>
        <dbReference type="ARBA" id="ARBA00022837"/>
    </source>
</evidence>
<evidence type="ECO:0000256" key="4">
    <source>
        <dbReference type="ARBA" id="ARBA00022723"/>
    </source>
</evidence>
<evidence type="ECO:0000256" key="10">
    <source>
        <dbReference type="SAM" id="SignalP"/>
    </source>
</evidence>
<keyword evidence="13" id="KW-1185">Reference proteome</keyword>
<evidence type="ECO:0000256" key="6">
    <source>
        <dbReference type="ARBA" id="ARBA00022764"/>
    </source>
</evidence>
<dbReference type="GO" id="GO:0030246">
    <property type="term" value="F:carbohydrate binding"/>
    <property type="evidence" value="ECO:0007669"/>
    <property type="project" value="InterPro"/>
</dbReference>
<comment type="caution">
    <text evidence="12">The sequence shown here is derived from an EMBL/GenBank/DDBJ whole genome shotgun (WGS) entry which is preliminary data.</text>
</comment>
<dbReference type="PANTHER" id="PTHR30036:SF2">
    <property type="entry name" value="D-GALACTOSE_METHYL-GALACTOSIDE BINDING PERIPLASMIC PROTEIN MGLB"/>
    <property type="match status" value="1"/>
</dbReference>
<keyword evidence="5 10" id="KW-0732">Signal</keyword>
<comment type="subunit">
    <text evidence="8">The ABC transporter complex is composed of one ATP-binding protein (MglA), two transmembrane proteins (MglC) and a solute-binding protein (MglB).</text>
</comment>
<dbReference type="Pfam" id="PF13407">
    <property type="entry name" value="Peripla_BP_4"/>
    <property type="match status" value="1"/>
</dbReference>
<feature type="chain" id="PRO_5038911160" description="D-galactose/methyl-galactoside binding periplasmic protein MglB" evidence="10">
    <location>
        <begin position="21"/>
        <end position="342"/>
    </location>
</feature>
<evidence type="ECO:0000256" key="1">
    <source>
        <dbReference type="ARBA" id="ARBA00004196"/>
    </source>
</evidence>
<dbReference type="GO" id="GO:0030288">
    <property type="term" value="C:outer membrane-bounded periplasmic space"/>
    <property type="evidence" value="ECO:0007669"/>
    <property type="project" value="TreeGrafter"/>
</dbReference>
<dbReference type="InterPro" id="IPR044085">
    <property type="entry name" value="MglB-like_PBP1"/>
</dbReference>
<evidence type="ECO:0000256" key="2">
    <source>
        <dbReference type="ARBA" id="ARBA00022448"/>
    </source>
</evidence>
<dbReference type="EMBL" id="JAGIYQ010000007">
    <property type="protein sequence ID" value="MBP0725831.1"/>
    <property type="molecule type" value="Genomic_DNA"/>
</dbReference>